<gene>
    <name evidence="2" type="ORF">KN10_2405</name>
</gene>
<proteinExistence type="predicted"/>
<name>R4G1Z0_9BACL</name>
<dbReference type="Proteomes" id="UP000013057">
    <property type="component" value="Unassembled WGS sequence"/>
</dbReference>
<dbReference type="AlphaFoldDB" id="R4G1Z0"/>
<accession>R4G1Z0</accession>
<protein>
    <recommendedName>
        <fullName evidence="1">MrfA-like Zn-binding domain-containing protein</fullName>
    </recommendedName>
</protein>
<dbReference type="RefSeq" id="WP_006322874.1">
    <property type="nucleotide sequence ID" value="NZ_BARH01000022.1"/>
</dbReference>
<dbReference type="InterPro" id="IPR047721">
    <property type="entry name" value="DrmB"/>
</dbReference>
<organism evidence="2 3">
    <name type="scientific">Anoxybacillus flavithermus NBRC 109594</name>
    <dbReference type="NCBI Taxonomy" id="1315967"/>
    <lineage>
        <taxon>Bacteria</taxon>
        <taxon>Bacillati</taxon>
        <taxon>Bacillota</taxon>
        <taxon>Bacilli</taxon>
        <taxon>Bacillales</taxon>
        <taxon>Anoxybacillaceae</taxon>
        <taxon>Anoxybacillus</taxon>
    </lineage>
</organism>
<sequence>MKNKVGEIRPGQLITTFGPGAIIDSVNDSLMILDIRYWDKAKDIIYDKNLANFLGKHYFKKVPATGEKADLPVIPFPFYHECSNTKCRQLFDIRDNFSGSDYCEKIREYLEKGPRCPSCNWKAHPARFVLSCEDNHLEDFPWKWWAHGKKHKECNGRLILSSAGDSSGLESLSVKCSCMDSGKSLRGALDPKSFKGYKCKGAHPHKLEFNGECGKDVIPLQRGASNVYFAAIRSAISFSDDSHIKELLIKHQNALIQWEQKRGENGLKDYYEVNFEGKVFKDFNHFYNEWIRFKGNKSGEKLNYKQIKEFEYEKFTGFKDKIKIPKENPEFEAEVQPVPIELQRYFSKIIKVHRLKEIMVLLGFMRNESPEPEVENPKEIVWLESGTEEKWLPAVETFGEGIFIEFNRETVNSWLQSVEDKSKKFSVVYDRWLEKKGWTKLEDRNALYVMMHTLSHLLIKQLSLKSGYSSVAIKERIYCSETMAGILLYTGSADQEGTLGGLVEMGSIDKFREILDEALEEAMFCTNDPVCSNLEVDEENDLNGSACFACSMISETSCEVGNRLLDRSLVVPLQDSVIKPYFDGLI</sequence>
<dbReference type="InterPro" id="IPR018973">
    <property type="entry name" value="MZB"/>
</dbReference>
<feature type="domain" description="MrfA-like Zn-binding" evidence="1">
    <location>
        <begin position="454"/>
        <end position="550"/>
    </location>
</feature>
<evidence type="ECO:0000313" key="2">
    <source>
        <dbReference type="EMBL" id="GAC91969.1"/>
    </source>
</evidence>
<reference evidence="3" key="1">
    <citation type="journal article" date="2013" name="Genome">
        <title>Draft Genome Sequence of a Thermophilic Member of the Bacillaceae, Anoxybacillus flavithermus Strain Kn10, Isolated from the Kan-nawa Hot Spring in Japan.</title>
        <authorList>
            <person name="Matsutani M."/>
            <person name="Shirakihara Y."/>
            <person name="Imada K."/>
            <person name="Yakushi T."/>
            <person name="Matsushita K."/>
        </authorList>
    </citation>
    <scope>NUCLEOTIDE SEQUENCE [LARGE SCALE GENOMIC DNA]</scope>
    <source>
        <strain evidence="3">NBRC 109594</strain>
    </source>
</reference>
<dbReference type="EMBL" id="BARH01000022">
    <property type="protein sequence ID" value="GAC91969.1"/>
    <property type="molecule type" value="Genomic_DNA"/>
</dbReference>
<dbReference type="NCBIfam" id="NF038324">
    <property type="entry name" value="DrmB_fam"/>
    <property type="match status" value="1"/>
</dbReference>
<dbReference type="Pfam" id="PF09369">
    <property type="entry name" value="MZB"/>
    <property type="match status" value="1"/>
</dbReference>
<evidence type="ECO:0000259" key="1">
    <source>
        <dbReference type="Pfam" id="PF09369"/>
    </source>
</evidence>
<evidence type="ECO:0000313" key="3">
    <source>
        <dbReference type="Proteomes" id="UP000013057"/>
    </source>
</evidence>
<comment type="caution">
    <text evidence="2">The sequence shown here is derived from an EMBL/GenBank/DDBJ whole genome shotgun (WGS) entry which is preliminary data.</text>
</comment>